<accession>A0A562QA04</accession>
<organism evidence="2 3">
    <name type="scientific">Halalkalibacter nanhaiisediminis</name>
    <dbReference type="NCBI Taxonomy" id="688079"/>
    <lineage>
        <taxon>Bacteria</taxon>
        <taxon>Bacillati</taxon>
        <taxon>Bacillota</taxon>
        <taxon>Bacilli</taxon>
        <taxon>Bacillales</taxon>
        <taxon>Bacillaceae</taxon>
        <taxon>Halalkalibacter</taxon>
    </lineage>
</organism>
<dbReference type="EMBL" id="VLKZ01000012">
    <property type="protein sequence ID" value="TWI53591.1"/>
    <property type="molecule type" value="Genomic_DNA"/>
</dbReference>
<gene>
    <name evidence="2" type="ORF">IQ10_03319</name>
</gene>
<dbReference type="Pfam" id="PF18846">
    <property type="entry name" value="baeRF_family5"/>
    <property type="match status" value="1"/>
</dbReference>
<feature type="coiled-coil region" evidence="1">
    <location>
        <begin position="39"/>
        <end position="81"/>
    </location>
</feature>
<comment type="caution">
    <text evidence="2">The sequence shown here is derived from an EMBL/GenBank/DDBJ whole genome shotgun (WGS) entry which is preliminary data.</text>
</comment>
<sequence length="261" mass="30752">MVLKKELQKLQTQICKEGYLTIYLNTDQSSGDQQKGEWKIRLKNGLKKLEEYIEVSEKENINAYKKLKKRVTSEIHDLQADMPKSVLVIASADGDWLLEKLQIRVENEFHWEKQPILEQLEKLQRKFPKSGILLVQKRDLSIIETSLGEVLEQLSYQWDLENEDWKQYEGVAATERVASGANHRDQFEQRFEANQQRWYKQLASVIQKKAKNKGWQKIYLVGPPELINEFEKYLTYDEIDKIKKNFNDLKPHEIVNDVVAS</sequence>
<dbReference type="Proteomes" id="UP000315711">
    <property type="component" value="Unassembled WGS sequence"/>
</dbReference>
<keyword evidence="3" id="KW-1185">Reference proteome</keyword>
<evidence type="ECO:0000313" key="2">
    <source>
        <dbReference type="EMBL" id="TWI53591.1"/>
    </source>
</evidence>
<evidence type="ECO:0008006" key="4">
    <source>
        <dbReference type="Google" id="ProtNLM"/>
    </source>
</evidence>
<reference evidence="2 3" key="1">
    <citation type="journal article" date="2015" name="Stand. Genomic Sci.">
        <title>Genomic Encyclopedia of Bacterial and Archaeal Type Strains, Phase III: the genomes of soil and plant-associated and newly described type strains.</title>
        <authorList>
            <person name="Whitman W.B."/>
            <person name="Woyke T."/>
            <person name="Klenk H.P."/>
            <person name="Zhou Y."/>
            <person name="Lilburn T.G."/>
            <person name="Beck B.J."/>
            <person name="De Vos P."/>
            <person name="Vandamme P."/>
            <person name="Eisen J.A."/>
            <person name="Garrity G."/>
            <person name="Hugenholtz P."/>
            <person name="Kyrpides N.C."/>
        </authorList>
    </citation>
    <scope>NUCLEOTIDE SEQUENCE [LARGE SCALE GENOMIC DNA]</scope>
    <source>
        <strain evidence="2 3">CGMCC 1.10116</strain>
    </source>
</reference>
<evidence type="ECO:0000256" key="1">
    <source>
        <dbReference type="SAM" id="Coils"/>
    </source>
</evidence>
<protein>
    <recommendedName>
        <fullName evidence="4">Protein required for attachment to host cells</fullName>
    </recommendedName>
</protein>
<dbReference type="OrthoDB" id="5241360at2"/>
<evidence type="ECO:0000313" key="3">
    <source>
        <dbReference type="Proteomes" id="UP000315711"/>
    </source>
</evidence>
<keyword evidence="1" id="KW-0175">Coiled coil</keyword>
<dbReference type="InterPro" id="IPR040983">
    <property type="entry name" value="Bact_RF_family5"/>
</dbReference>
<name>A0A562QA04_9BACI</name>
<dbReference type="RefSeq" id="WP_144451511.1">
    <property type="nucleotide sequence ID" value="NZ_VLKZ01000012.1"/>
</dbReference>
<proteinExistence type="predicted"/>
<dbReference type="AlphaFoldDB" id="A0A562QA04"/>